<dbReference type="InterPro" id="IPR050109">
    <property type="entry name" value="HTH-type_TetR-like_transc_reg"/>
</dbReference>
<dbReference type="PANTHER" id="PTHR30055">
    <property type="entry name" value="HTH-TYPE TRANSCRIPTIONAL REGULATOR RUTR"/>
    <property type="match status" value="1"/>
</dbReference>
<keyword evidence="2 4" id="KW-0238">DNA-binding</keyword>
<accession>A0A1I6UNU5</accession>
<dbReference type="Gene3D" id="1.10.10.60">
    <property type="entry name" value="Homeodomain-like"/>
    <property type="match status" value="1"/>
</dbReference>
<dbReference type="Proteomes" id="UP000199139">
    <property type="component" value="Unassembled WGS sequence"/>
</dbReference>
<evidence type="ECO:0000256" key="3">
    <source>
        <dbReference type="ARBA" id="ARBA00023163"/>
    </source>
</evidence>
<proteinExistence type="predicted"/>
<dbReference type="SUPFAM" id="SSF46689">
    <property type="entry name" value="Homeodomain-like"/>
    <property type="match status" value="1"/>
</dbReference>
<feature type="DNA-binding region" description="H-T-H motif" evidence="4">
    <location>
        <begin position="23"/>
        <end position="42"/>
    </location>
</feature>
<evidence type="ECO:0000313" key="7">
    <source>
        <dbReference type="EMBL" id="SFT03135.1"/>
    </source>
</evidence>
<keyword evidence="3" id="KW-0804">Transcription</keyword>
<evidence type="ECO:0000313" key="6">
    <source>
        <dbReference type="EMBL" id="GEM05399.1"/>
    </source>
</evidence>
<dbReference type="PRINTS" id="PR00455">
    <property type="entry name" value="HTHTETR"/>
</dbReference>
<dbReference type="GO" id="GO:0000976">
    <property type="term" value="F:transcription cis-regulatory region binding"/>
    <property type="evidence" value="ECO:0007669"/>
    <property type="project" value="TreeGrafter"/>
</dbReference>
<dbReference type="EMBL" id="FPAI01000030">
    <property type="protein sequence ID" value="SFT03135.1"/>
    <property type="molecule type" value="Genomic_DNA"/>
</dbReference>
<protein>
    <submittedName>
        <fullName evidence="7">DNA-binding transcriptional regulator, AcrR family</fullName>
    </submittedName>
    <submittedName>
        <fullName evidence="6">TetR family transcriptional regulator</fullName>
    </submittedName>
</protein>
<dbReference type="GO" id="GO:0003700">
    <property type="term" value="F:DNA-binding transcription factor activity"/>
    <property type="evidence" value="ECO:0007669"/>
    <property type="project" value="TreeGrafter"/>
</dbReference>
<evidence type="ECO:0000256" key="4">
    <source>
        <dbReference type="PROSITE-ProRule" id="PRU00335"/>
    </source>
</evidence>
<dbReference type="Pfam" id="PF00440">
    <property type="entry name" value="TetR_N"/>
    <property type="match status" value="1"/>
</dbReference>
<evidence type="ECO:0000259" key="5">
    <source>
        <dbReference type="PROSITE" id="PS50977"/>
    </source>
</evidence>
<dbReference type="RefSeq" id="WP_062319750.1">
    <property type="nucleotide sequence ID" value="NZ_BJWJ01000032.1"/>
</dbReference>
<keyword evidence="9" id="KW-1185">Reference proteome</keyword>
<evidence type="ECO:0000313" key="9">
    <source>
        <dbReference type="Proteomes" id="UP000321773"/>
    </source>
</evidence>
<organism evidence="7 8">
    <name type="scientific">Halolactibacillus miurensis</name>
    <dbReference type="NCBI Taxonomy" id="306541"/>
    <lineage>
        <taxon>Bacteria</taxon>
        <taxon>Bacillati</taxon>
        <taxon>Bacillota</taxon>
        <taxon>Bacilli</taxon>
        <taxon>Bacillales</taxon>
        <taxon>Bacillaceae</taxon>
        <taxon>Halolactibacillus</taxon>
    </lineage>
</organism>
<dbReference type="InterPro" id="IPR001647">
    <property type="entry name" value="HTH_TetR"/>
</dbReference>
<dbReference type="PROSITE" id="PS50977">
    <property type="entry name" value="HTH_TETR_2"/>
    <property type="match status" value="1"/>
</dbReference>
<dbReference type="PANTHER" id="PTHR30055:SF234">
    <property type="entry name" value="HTH-TYPE TRANSCRIPTIONAL REGULATOR BETI"/>
    <property type="match status" value="1"/>
</dbReference>
<reference evidence="7 8" key="1">
    <citation type="submission" date="2016-10" db="EMBL/GenBank/DDBJ databases">
        <authorList>
            <person name="de Groot N.N."/>
        </authorList>
    </citation>
    <scope>NUCLEOTIDE SEQUENCE [LARGE SCALE GENOMIC DNA]</scope>
    <source>
        <strain evidence="7 8">DSM 17074</strain>
    </source>
</reference>
<evidence type="ECO:0000256" key="1">
    <source>
        <dbReference type="ARBA" id="ARBA00023015"/>
    </source>
</evidence>
<reference evidence="6 9" key="2">
    <citation type="submission" date="2019-07" db="EMBL/GenBank/DDBJ databases">
        <title>Whole genome shotgun sequence of Halolactibacillus miurensis NBRC 100873.</title>
        <authorList>
            <person name="Hosoyama A."/>
            <person name="Uohara A."/>
            <person name="Ohji S."/>
            <person name="Ichikawa N."/>
        </authorList>
    </citation>
    <scope>NUCLEOTIDE SEQUENCE [LARGE SCALE GENOMIC DNA]</scope>
    <source>
        <strain evidence="6 9">NBRC 100873</strain>
    </source>
</reference>
<dbReference type="OrthoDB" id="509229at2"/>
<sequence>MKTKRAIMTGAFQLFAEKGLAFSMSEIADYVGIKKASIYAHFSSKEAMLKAVIEAESEGYFLLNASQKDLKTIFFNILTYHREDTSRALFWKRLLILPPEAMERTVMDQIHQRLDDRFDLVRELISYESDEGKVASDKVDMLTVMFFSLIHGLLSSELIYTTTDMSHMYEDIWQQFTLSMYQSKS</sequence>
<dbReference type="STRING" id="306541.SAMN05421668_13011"/>
<evidence type="ECO:0000256" key="2">
    <source>
        <dbReference type="ARBA" id="ARBA00023125"/>
    </source>
</evidence>
<dbReference type="EMBL" id="BJWJ01000032">
    <property type="protein sequence ID" value="GEM05399.1"/>
    <property type="molecule type" value="Genomic_DNA"/>
</dbReference>
<feature type="domain" description="HTH tetR-type" evidence="5">
    <location>
        <begin position="1"/>
        <end position="60"/>
    </location>
</feature>
<keyword evidence="1" id="KW-0805">Transcription regulation</keyword>
<dbReference type="AlphaFoldDB" id="A0A1I6UNU5"/>
<gene>
    <name evidence="6" type="ORF">HMI01_23870</name>
    <name evidence="7" type="ORF">SAMN05421668_13011</name>
</gene>
<dbReference type="InterPro" id="IPR009057">
    <property type="entry name" value="Homeodomain-like_sf"/>
</dbReference>
<evidence type="ECO:0000313" key="8">
    <source>
        <dbReference type="Proteomes" id="UP000199139"/>
    </source>
</evidence>
<dbReference type="Gene3D" id="1.10.357.10">
    <property type="entry name" value="Tetracycline Repressor, domain 2"/>
    <property type="match status" value="1"/>
</dbReference>
<name>A0A1I6UNU5_9BACI</name>
<dbReference type="Proteomes" id="UP000321773">
    <property type="component" value="Unassembled WGS sequence"/>
</dbReference>